<gene>
    <name evidence="2" type="ORF">EL17_10905</name>
</gene>
<evidence type="ECO:0000256" key="1">
    <source>
        <dbReference type="ARBA" id="ARBA00023002"/>
    </source>
</evidence>
<evidence type="ECO:0000313" key="3">
    <source>
        <dbReference type="Proteomes" id="UP000027821"/>
    </source>
</evidence>
<proteinExistence type="predicted"/>
<organism evidence="2 3">
    <name type="scientific">Anditalea andensis</name>
    <dbReference type="NCBI Taxonomy" id="1048983"/>
    <lineage>
        <taxon>Bacteria</taxon>
        <taxon>Pseudomonadati</taxon>
        <taxon>Bacteroidota</taxon>
        <taxon>Cytophagia</taxon>
        <taxon>Cytophagales</taxon>
        <taxon>Cytophagaceae</taxon>
        <taxon>Anditalea</taxon>
    </lineage>
</organism>
<keyword evidence="3" id="KW-1185">Reference proteome</keyword>
<dbReference type="STRING" id="1048983.EL17_10905"/>
<dbReference type="Gene3D" id="3.50.50.60">
    <property type="entry name" value="FAD/NAD(P)-binding domain"/>
    <property type="match status" value="1"/>
</dbReference>
<sequence>MHKNILVVGASHYGLTISYYLKQQGKDFLILEKNDRVGDNWRQRFESMKLFSPAKYATLPGLPIALDDDARPTKNQMADYNERYIDHLDIPVLTNVEVKSISLADNKYVVKTDQGIFTADMLIMANGMRENPVIPQWIHKLAVPSIHLKKYRNPVSVKGKKVLVSGNGNSSAQIAAELIKYFEVEWARDPKIKHTPLYVLGKHIHWWKEKIKWNKNTTSEAQPIFICDDLKSKLKKVTKRSKVEDANGSLVAFDDGTSAQYDFIIFSDGYDPDYNLINIPHFEIDLIQLRNDRGIASIPGLFFIGVPYQRSHHSLNPNIALDDVRYILDHI</sequence>
<name>A0A074L1K1_9BACT</name>
<protein>
    <recommendedName>
        <fullName evidence="4">Potassium transporter Trk</fullName>
    </recommendedName>
</protein>
<dbReference type="OrthoDB" id="9778740at2"/>
<evidence type="ECO:0008006" key="4">
    <source>
        <dbReference type="Google" id="ProtNLM"/>
    </source>
</evidence>
<comment type="caution">
    <text evidence="2">The sequence shown here is derived from an EMBL/GenBank/DDBJ whole genome shotgun (WGS) entry which is preliminary data.</text>
</comment>
<dbReference type="SUPFAM" id="SSF51905">
    <property type="entry name" value="FAD/NAD(P)-binding domain"/>
    <property type="match status" value="1"/>
</dbReference>
<dbReference type="InterPro" id="IPR036188">
    <property type="entry name" value="FAD/NAD-bd_sf"/>
</dbReference>
<keyword evidence="1" id="KW-0560">Oxidoreductase</keyword>
<dbReference type="PRINTS" id="PR00469">
    <property type="entry name" value="PNDRDTASEII"/>
</dbReference>
<reference evidence="2 3" key="1">
    <citation type="submission" date="2014-04" db="EMBL/GenBank/DDBJ databases">
        <title>Characterization and application of a salt tolerant electro-active bacterium.</title>
        <authorList>
            <person name="Yang L."/>
            <person name="Wei S."/>
            <person name="Tay Q.X.M."/>
        </authorList>
    </citation>
    <scope>NUCLEOTIDE SEQUENCE [LARGE SCALE GENOMIC DNA]</scope>
    <source>
        <strain evidence="2 3">LY1</strain>
    </source>
</reference>
<dbReference type="GO" id="GO:0004497">
    <property type="term" value="F:monooxygenase activity"/>
    <property type="evidence" value="ECO:0007669"/>
    <property type="project" value="TreeGrafter"/>
</dbReference>
<evidence type="ECO:0000313" key="2">
    <source>
        <dbReference type="EMBL" id="KEO73728.1"/>
    </source>
</evidence>
<dbReference type="eggNOG" id="COG2072">
    <property type="taxonomic scope" value="Bacteria"/>
</dbReference>
<dbReference type="PANTHER" id="PTHR43539">
    <property type="entry name" value="FLAVIN-BINDING MONOOXYGENASE-LIKE PROTEIN (AFU_ORTHOLOGUE AFUA_4G09220)"/>
    <property type="match status" value="1"/>
</dbReference>
<dbReference type="PANTHER" id="PTHR43539:SF78">
    <property type="entry name" value="FLAVIN-CONTAINING MONOOXYGENASE"/>
    <property type="match status" value="1"/>
</dbReference>
<dbReference type="Proteomes" id="UP000027821">
    <property type="component" value="Unassembled WGS sequence"/>
</dbReference>
<dbReference type="Pfam" id="PF13738">
    <property type="entry name" value="Pyr_redox_3"/>
    <property type="match status" value="1"/>
</dbReference>
<dbReference type="RefSeq" id="WP_051719966.1">
    <property type="nucleotide sequence ID" value="NZ_JMIH01000019.1"/>
</dbReference>
<dbReference type="AlphaFoldDB" id="A0A074L1K1"/>
<dbReference type="GO" id="GO:0050660">
    <property type="term" value="F:flavin adenine dinucleotide binding"/>
    <property type="evidence" value="ECO:0007669"/>
    <property type="project" value="TreeGrafter"/>
</dbReference>
<dbReference type="InterPro" id="IPR050982">
    <property type="entry name" value="Auxin_biosynth/cation_transpt"/>
</dbReference>
<accession>A0A074L1K1</accession>
<dbReference type="EMBL" id="JMIH01000019">
    <property type="protein sequence ID" value="KEO73728.1"/>
    <property type="molecule type" value="Genomic_DNA"/>
</dbReference>